<reference evidence="2 3" key="1">
    <citation type="submission" date="2018-08" db="EMBL/GenBank/DDBJ databases">
        <title>A genome reference for cultivated species of the human gut microbiota.</title>
        <authorList>
            <person name="Zou Y."/>
            <person name="Xue W."/>
            <person name="Luo G."/>
        </authorList>
    </citation>
    <scope>NUCLEOTIDE SEQUENCE [LARGE SCALE GENOMIC DNA]</scope>
    <source>
        <strain evidence="2 3">OM02-16</strain>
    </source>
</reference>
<keyword evidence="1" id="KW-1133">Transmembrane helix</keyword>
<dbReference type="Pfam" id="PF20122">
    <property type="entry name" value="DUF6512"/>
    <property type="match status" value="1"/>
</dbReference>
<comment type="caution">
    <text evidence="2">The sequence shown here is derived from an EMBL/GenBank/DDBJ whole genome shotgun (WGS) entry which is preliminary data.</text>
</comment>
<evidence type="ECO:0000313" key="2">
    <source>
        <dbReference type="EMBL" id="RGO33914.1"/>
    </source>
</evidence>
<evidence type="ECO:0000313" key="3">
    <source>
        <dbReference type="Proteomes" id="UP000261285"/>
    </source>
</evidence>
<gene>
    <name evidence="2" type="ORF">DXB16_04850</name>
</gene>
<dbReference type="Proteomes" id="UP000261285">
    <property type="component" value="Unassembled WGS sequence"/>
</dbReference>
<feature type="transmembrane region" description="Helical" evidence="1">
    <location>
        <begin position="107"/>
        <end position="127"/>
    </location>
</feature>
<keyword evidence="1" id="KW-0812">Transmembrane</keyword>
<dbReference type="EMBL" id="QSVN01000003">
    <property type="protein sequence ID" value="RGO33914.1"/>
    <property type="molecule type" value="Genomic_DNA"/>
</dbReference>
<evidence type="ECO:0000256" key="1">
    <source>
        <dbReference type="SAM" id="Phobius"/>
    </source>
</evidence>
<keyword evidence="1" id="KW-0472">Membrane</keyword>
<sequence length="196" mass="22698">MGVEFMNHIIHYVTTNFKKIFHTVCTEIISCIQGTALHFVLVAAFLGTLNHFLYFLSGQSPIIALFCPVNESVWEHLKLLYFPFLFVSIWEYLSLHPVVLPFFYCRYLGVLLGMFFIVSVFYTYSGILGRNFLILDILLFYSSVIFSFGMSEYISGKIRSPHETEPGFVVSLWLITSFFFFVFTCFPPDLPLFYSA</sequence>
<accession>A0A3E5GGM5</accession>
<feature type="transmembrane region" description="Helical" evidence="1">
    <location>
        <begin position="166"/>
        <end position="186"/>
    </location>
</feature>
<protein>
    <submittedName>
        <fullName evidence="2">Uncharacterized protein</fullName>
    </submittedName>
</protein>
<name>A0A3E5GGM5_9FIRM</name>
<feature type="transmembrane region" description="Helical" evidence="1">
    <location>
        <begin position="76"/>
        <end position="95"/>
    </location>
</feature>
<organism evidence="2 3">
    <name type="scientific">Dorea longicatena</name>
    <dbReference type="NCBI Taxonomy" id="88431"/>
    <lineage>
        <taxon>Bacteria</taxon>
        <taxon>Bacillati</taxon>
        <taxon>Bacillota</taxon>
        <taxon>Clostridia</taxon>
        <taxon>Lachnospirales</taxon>
        <taxon>Lachnospiraceae</taxon>
        <taxon>Dorea</taxon>
    </lineage>
</organism>
<feature type="transmembrane region" description="Helical" evidence="1">
    <location>
        <begin position="133"/>
        <end position="154"/>
    </location>
</feature>
<dbReference type="InterPro" id="IPR045407">
    <property type="entry name" value="DUF6512"/>
</dbReference>
<proteinExistence type="predicted"/>
<dbReference type="AlphaFoldDB" id="A0A3E5GGM5"/>